<dbReference type="EMBL" id="JACMSC010000007">
    <property type="protein sequence ID" value="KAG6513420.1"/>
    <property type="molecule type" value="Genomic_DNA"/>
</dbReference>
<evidence type="ECO:0000256" key="3">
    <source>
        <dbReference type="ARBA" id="ARBA00022626"/>
    </source>
</evidence>
<dbReference type="PANTHER" id="PTHR31506:SF22">
    <property type="entry name" value="PROTEIN BRASSINAZOLE-RESISTANT 2"/>
    <property type="match status" value="1"/>
</dbReference>
<evidence type="ECO:0000256" key="8">
    <source>
        <dbReference type="RuleBase" id="RU369040"/>
    </source>
</evidence>
<dbReference type="InterPro" id="IPR033264">
    <property type="entry name" value="BZR"/>
</dbReference>
<comment type="subcellular location">
    <subcellularLocation>
        <location evidence="8">Nucleus</location>
    </subcellularLocation>
</comment>
<evidence type="ECO:0000313" key="11">
    <source>
        <dbReference type="EMBL" id="KAG6513420.1"/>
    </source>
</evidence>
<evidence type="ECO:0000313" key="12">
    <source>
        <dbReference type="Proteomes" id="UP000734854"/>
    </source>
</evidence>
<comment type="similarity">
    <text evidence="7">Belongs to the MT-A70-like family.</text>
</comment>
<name>A0A8J5L5S0_ZINOF</name>
<keyword evidence="3 8" id="KW-1070">Brassinosteroid signaling pathway</keyword>
<dbReference type="GO" id="GO:0009742">
    <property type="term" value="P:brassinosteroid mediated signaling pathway"/>
    <property type="evidence" value="ECO:0007669"/>
    <property type="project" value="UniProtKB-UniRule"/>
</dbReference>
<dbReference type="GO" id="GO:0003700">
    <property type="term" value="F:DNA-binding transcription factor activity"/>
    <property type="evidence" value="ECO:0007669"/>
    <property type="project" value="UniProtKB-UniRule"/>
</dbReference>
<comment type="caution">
    <text evidence="11">The sequence shown here is derived from an EMBL/GenBank/DDBJ whole genome shotgun (WGS) entry which is preliminary data.</text>
</comment>
<proteinExistence type="inferred from homology"/>
<evidence type="ECO:0000256" key="1">
    <source>
        <dbReference type="ARBA" id="ARBA00005909"/>
    </source>
</evidence>
<protein>
    <recommendedName>
        <fullName evidence="8">Protein BZR1 homolog</fullName>
    </recommendedName>
    <alternativeName>
        <fullName evidence="8">Protein BRASSINAZOLE-RESISTANT 1 homolog</fullName>
    </alternativeName>
</protein>
<dbReference type="GO" id="GO:0005634">
    <property type="term" value="C:nucleus"/>
    <property type="evidence" value="ECO:0007669"/>
    <property type="project" value="UniProtKB-SubCell"/>
</dbReference>
<organism evidence="11 12">
    <name type="scientific">Zingiber officinale</name>
    <name type="common">Ginger</name>
    <name type="synonym">Amomum zingiber</name>
    <dbReference type="NCBI Taxonomy" id="94328"/>
    <lineage>
        <taxon>Eukaryota</taxon>
        <taxon>Viridiplantae</taxon>
        <taxon>Streptophyta</taxon>
        <taxon>Embryophyta</taxon>
        <taxon>Tracheophyta</taxon>
        <taxon>Spermatophyta</taxon>
        <taxon>Magnoliopsida</taxon>
        <taxon>Liliopsida</taxon>
        <taxon>Zingiberales</taxon>
        <taxon>Zingiberaceae</taxon>
        <taxon>Zingiber</taxon>
    </lineage>
</organism>
<keyword evidence="5 8" id="KW-0238">DNA-binding</keyword>
<evidence type="ECO:0000256" key="2">
    <source>
        <dbReference type="ARBA" id="ARBA00022604"/>
    </source>
</evidence>
<dbReference type="PANTHER" id="PTHR31506">
    <property type="entry name" value="BES1/BZR1 HOMOLOG PROTEIN 3-RELATED"/>
    <property type="match status" value="1"/>
</dbReference>
<evidence type="ECO:0000259" key="10">
    <source>
        <dbReference type="Pfam" id="PF05687"/>
    </source>
</evidence>
<evidence type="ECO:0000256" key="4">
    <source>
        <dbReference type="ARBA" id="ARBA00023015"/>
    </source>
</evidence>
<keyword evidence="12" id="KW-1185">Reference proteome</keyword>
<dbReference type="AlphaFoldDB" id="A0A8J5L5S0"/>
<keyword evidence="6 8" id="KW-0804">Transcription</keyword>
<feature type="domain" description="BES1/BZR1 plant transcription factor N-terminal" evidence="10">
    <location>
        <begin position="478"/>
        <end position="667"/>
    </location>
</feature>
<dbReference type="InterPro" id="IPR008540">
    <property type="entry name" value="BES1_N"/>
</dbReference>
<dbReference type="Pfam" id="PF05687">
    <property type="entry name" value="BES1_N"/>
    <property type="match status" value="1"/>
</dbReference>
<dbReference type="Proteomes" id="UP000734854">
    <property type="component" value="Unassembled WGS sequence"/>
</dbReference>
<dbReference type="Pfam" id="PF05063">
    <property type="entry name" value="MT-A70"/>
    <property type="match status" value="1"/>
</dbReference>
<keyword evidence="2" id="KW-0341">Growth regulation</keyword>
<gene>
    <name evidence="11" type="ORF">ZIOFF_023744</name>
</gene>
<dbReference type="InterPro" id="IPR007757">
    <property type="entry name" value="MT-A70-like"/>
</dbReference>
<evidence type="ECO:0000256" key="9">
    <source>
        <dbReference type="SAM" id="MobiDB-lite"/>
    </source>
</evidence>
<dbReference type="GO" id="GO:0006351">
    <property type="term" value="P:DNA-templated transcription"/>
    <property type="evidence" value="ECO:0007669"/>
    <property type="project" value="InterPro"/>
</dbReference>
<evidence type="ECO:0000256" key="5">
    <source>
        <dbReference type="ARBA" id="ARBA00023125"/>
    </source>
</evidence>
<dbReference type="GO" id="GO:0003677">
    <property type="term" value="F:DNA binding"/>
    <property type="evidence" value="ECO:0007669"/>
    <property type="project" value="UniProtKB-UniRule"/>
</dbReference>
<feature type="region of interest" description="Disordered" evidence="9">
    <location>
        <begin position="154"/>
        <end position="177"/>
    </location>
</feature>
<dbReference type="PROSITE" id="PS51143">
    <property type="entry name" value="MT_A70"/>
    <property type="match status" value="1"/>
</dbReference>
<accession>A0A8J5L5S0</accession>
<feature type="compositionally biased region" description="Basic residues" evidence="9">
    <location>
        <begin position="159"/>
        <end position="168"/>
    </location>
</feature>
<comment type="function">
    <text evidence="8">Functions in brassinosteroid signaling. May function as transcriptional repressor.</text>
</comment>
<sequence length="822" mass="91530">MVEIKNTRSMRTRKFSRNWDGTIWFRLITSSKQRPVACAGPLRAEQKGQRTDIVLSPSLSAPFANLQSNTPASNWRLSASAVQSLAMRREMSDELKSFLDSGIYRLDVDGSKVAFLDPVRVLNCSFSRFKISPSAYYSRSFRCSTDGDESKEDKVFQVTKKRKKRRPARNLNEREEAAEKRHQEARSLLLNAHKAFVQAKELQALLPKLVKCETCLPARKVVELDFIQLGSLWQAPLYEISLCLRKEVLDETGVMSLPSDLRQIRNLIPAHSKDGFNFIVIDPPWENGSANQKEVYPTLPNRHFLYLPIKELAHEQGALVALWITNREKLRIFVEKDLFPAWGVRDCSVCYWLKVRSDGSLIGELDLFHHRPYECLLLGYINLQNDDPKTIPSHFLGSNRVIVSIPGDYSRKPPLGGSLADLVRDLREKFRFLPSSISSVCEERGGLSDDGEVEKEQQRFDSFRADPIGGRAGGMTAGGGRQPTWKERENNKRRERRRRAIAAKIFTGLRAMGNYKLPKHCDNNEVLKALCREAGWIVEEDGTTYRKLGLESEVVVFDGVVVVPRFIPVIFFSCCTVSGWHMMFSIVDMGCKPPPPPPEPVVAGPSSSISPCSSPPLLSPLSSSFPSPAPSYHASPMTSSFPSPSRHDNIHNPSINPSHLLPFLQNLTSLPPLRISNSAPVTPPLSSPTASRPPKIQNLDNVFCHSLYAMSAPSSPTRGHHHVQPATIPECDESDASTVDSGWGASSQTAVPGSPTFNLVKPFGSMKGTAVLTSGGISEREQEGTEFEFENRWVKPWEGEKIHDVGPDDIQLTLGIGVATPK</sequence>
<keyword evidence="4 8" id="KW-0805">Transcription regulation</keyword>
<evidence type="ECO:0000256" key="6">
    <source>
        <dbReference type="ARBA" id="ARBA00023163"/>
    </source>
</evidence>
<evidence type="ECO:0000256" key="7">
    <source>
        <dbReference type="PROSITE-ProRule" id="PRU00489"/>
    </source>
</evidence>
<reference evidence="11 12" key="1">
    <citation type="submission" date="2020-08" db="EMBL/GenBank/DDBJ databases">
        <title>Plant Genome Project.</title>
        <authorList>
            <person name="Zhang R.-G."/>
        </authorList>
    </citation>
    <scope>NUCLEOTIDE SEQUENCE [LARGE SCALE GENOMIC DNA]</scope>
    <source>
        <tissue evidence="11">Rhizome</tissue>
    </source>
</reference>
<comment type="similarity">
    <text evidence="1 8">Belongs to the BZR/LAT61 family.</text>
</comment>
<feature type="compositionally biased region" description="Gly residues" evidence="9">
    <location>
        <begin position="471"/>
        <end position="481"/>
    </location>
</feature>
<feature type="region of interest" description="Disordered" evidence="9">
    <location>
        <begin position="471"/>
        <end position="493"/>
    </location>
</feature>